<feature type="compositionally biased region" description="Polar residues" evidence="15">
    <location>
        <begin position="196"/>
        <end position="205"/>
    </location>
</feature>
<dbReference type="GO" id="GO:0016567">
    <property type="term" value="P:protein ubiquitination"/>
    <property type="evidence" value="ECO:0007669"/>
    <property type="project" value="InterPro"/>
</dbReference>
<evidence type="ECO:0000256" key="3">
    <source>
        <dbReference type="ARBA" id="ARBA00004906"/>
    </source>
</evidence>
<evidence type="ECO:0000256" key="16">
    <source>
        <dbReference type="SAM" id="Phobius"/>
    </source>
</evidence>
<dbReference type="OrthoDB" id="8062037at2759"/>
<dbReference type="GeneID" id="111469533"/>
<dbReference type="KEGG" id="cmax:111469533"/>
<evidence type="ECO:0000256" key="14">
    <source>
        <dbReference type="PROSITE-ProRule" id="PRU00175"/>
    </source>
</evidence>
<evidence type="ECO:0000256" key="5">
    <source>
        <dbReference type="ARBA" id="ARBA00022679"/>
    </source>
</evidence>
<dbReference type="SMART" id="SM00184">
    <property type="entry name" value="RING"/>
    <property type="match status" value="1"/>
</dbReference>
<comment type="pathway">
    <text evidence="3">Protein modification; protein ubiquitination.</text>
</comment>
<dbReference type="PANTHER" id="PTHR46913:SF1">
    <property type="entry name" value="RING-H2 FINGER PROTEIN ATL16"/>
    <property type="match status" value="1"/>
</dbReference>
<evidence type="ECO:0000256" key="4">
    <source>
        <dbReference type="ARBA" id="ARBA00012483"/>
    </source>
</evidence>
<dbReference type="GO" id="GO:0016020">
    <property type="term" value="C:membrane"/>
    <property type="evidence" value="ECO:0007669"/>
    <property type="project" value="UniProtKB-SubCell"/>
</dbReference>
<evidence type="ECO:0000256" key="15">
    <source>
        <dbReference type="SAM" id="MobiDB-lite"/>
    </source>
</evidence>
<dbReference type="Pfam" id="PF13639">
    <property type="entry name" value="zf-RING_2"/>
    <property type="match status" value="1"/>
</dbReference>
<dbReference type="GO" id="GO:0061630">
    <property type="term" value="F:ubiquitin protein ligase activity"/>
    <property type="evidence" value="ECO:0007669"/>
    <property type="project" value="UniProtKB-EC"/>
</dbReference>
<dbReference type="EC" id="2.3.2.27" evidence="4"/>
<dbReference type="Gene3D" id="3.30.40.10">
    <property type="entry name" value="Zinc/RING finger domain, C3HC4 (zinc finger)"/>
    <property type="match status" value="1"/>
</dbReference>
<keyword evidence="10" id="KW-0862">Zinc</keyword>
<keyword evidence="18" id="KW-1185">Reference proteome</keyword>
<evidence type="ECO:0000259" key="17">
    <source>
        <dbReference type="PROSITE" id="PS50089"/>
    </source>
</evidence>
<keyword evidence="9" id="KW-0833">Ubl conjugation pathway</keyword>
<dbReference type="GO" id="GO:0008270">
    <property type="term" value="F:zinc ion binding"/>
    <property type="evidence" value="ECO:0007669"/>
    <property type="project" value="UniProtKB-KW"/>
</dbReference>
<dbReference type="RefSeq" id="XP_022970592.1">
    <property type="nucleotide sequence ID" value="XM_023114824.1"/>
</dbReference>
<evidence type="ECO:0000313" key="18">
    <source>
        <dbReference type="Proteomes" id="UP000504608"/>
    </source>
</evidence>
<evidence type="ECO:0000256" key="10">
    <source>
        <dbReference type="ARBA" id="ARBA00022833"/>
    </source>
</evidence>
<comment type="subcellular location">
    <subcellularLocation>
        <location evidence="2">Membrane</location>
        <topology evidence="2">Single-pass membrane protein</topology>
    </subcellularLocation>
</comment>
<evidence type="ECO:0000256" key="13">
    <source>
        <dbReference type="ARBA" id="ARBA00024209"/>
    </source>
</evidence>
<evidence type="ECO:0000256" key="6">
    <source>
        <dbReference type="ARBA" id="ARBA00022692"/>
    </source>
</evidence>
<dbReference type="InterPro" id="IPR013083">
    <property type="entry name" value="Znf_RING/FYVE/PHD"/>
</dbReference>
<dbReference type="PROSITE" id="PS50089">
    <property type="entry name" value="ZF_RING_2"/>
    <property type="match status" value="1"/>
</dbReference>
<name>A0A6J1HZJ3_CUCMA</name>
<gene>
    <name evidence="19" type="primary">LOC111469533</name>
</gene>
<dbReference type="CDD" id="cd16461">
    <property type="entry name" value="RING-H2_EL5-like"/>
    <property type="match status" value="1"/>
</dbReference>
<accession>A0A6J1HZJ3</accession>
<keyword evidence="6 16" id="KW-0812">Transmembrane</keyword>
<dbReference type="InterPro" id="IPR001841">
    <property type="entry name" value="Znf_RING"/>
</dbReference>
<evidence type="ECO:0000256" key="11">
    <source>
        <dbReference type="ARBA" id="ARBA00022989"/>
    </source>
</evidence>
<dbReference type="InterPro" id="IPR044600">
    <property type="entry name" value="ATL1/ATL16-like"/>
</dbReference>
<dbReference type="FunFam" id="3.30.40.10:FF:000187">
    <property type="entry name" value="E3 ubiquitin-protein ligase ATL6"/>
    <property type="match status" value="1"/>
</dbReference>
<evidence type="ECO:0000313" key="19">
    <source>
        <dbReference type="RefSeq" id="XP_022970592.1"/>
    </source>
</evidence>
<evidence type="ECO:0000256" key="2">
    <source>
        <dbReference type="ARBA" id="ARBA00004167"/>
    </source>
</evidence>
<evidence type="ECO:0000256" key="9">
    <source>
        <dbReference type="ARBA" id="ARBA00022786"/>
    </source>
</evidence>
<keyword evidence="11 16" id="KW-1133">Transmembrane helix</keyword>
<organism evidence="18 19">
    <name type="scientific">Cucurbita maxima</name>
    <name type="common">Pumpkin</name>
    <name type="synonym">Winter squash</name>
    <dbReference type="NCBI Taxonomy" id="3661"/>
    <lineage>
        <taxon>Eukaryota</taxon>
        <taxon>Viridiplantae</taxon>
        <taxon>Streptophyta</taxon>
        <taxon>Embryophyta</taxon>
        <taxon>Tracheophyta</taxon>
        <taxon>Spermatophyta</taxon>
        <taxon>Magnoliopsida</taxon>
        <taxon>eudicotyledons</taxon>
        <taxon>Gunneridae</taxon>
        <taxon>Pentapetalae</taxon>
        <taxon>rosids</taxon>
        <taxon>fabids</taxon>
        <taxon>Cucurbitales</taxon>
        <taxon>Cucurbitaceae</taxon>
        <taxon>Cucurbiteae</taxon>
        <taxon>Cucurbita</taxon>
    </lineage>
</organism>
<keyword evidence="7" id="KW-0479">Metal-binding</keyword>
<comment type="catalytic activity">
    <reaction evidence="1">
        <text>S-ubiquitinyl-[E2 ubiquitin-conjugating enzyme]-L-cysteine + [acceptor protein]-L-lysine = [E2 ubiquitin-conjugating enzyme]-L-cysteine + N(6)-ubiquitinyl-[acceptor protein]-L-lysine.</text>
        <dbReference type="EC" id="2.3.2.27"/>
    </reaction>
</comment>
<dbReference type="Proteomes" id="UP000504608">
    <property type="component" value="Unplaced"/>
</dbReference>
<dbReference type="AlphaFoldDB" id="A0A6J1HZJ3"/>
<feature type="compositionally biased region" description="Low complexity" evidence="15">
    <location>
        <begin position="206"/>
        <end position="223"/>
    </location>
</feature>
<feature type="domain" description="RING-type" evidence="17">
    <location>
        <begin position="113"/>
        <end position="155"/>
    </location>
</feature>
<reference evidence="19" key="1">
    <citation type="submission" date="2025-08" db="UniProtKB">
        <authorList>
            <consortium name="RefSeq"/>
        </authorList>
    </citation>
    <scope>IDENTIFICATION</scope>
    <source>
        <tissue evidence="19">Young leaves</tissue>
    </source>
</reference>
<evidence type="ECO:0000256" key="1">
    <source>
        <dbReference type="ARBA" id="ARBA00000900"/>
    </source>
</evidence>
<dbReference type="SUPFAM" id="SSF57850">
    <property type="entry name" value="RING/U-box"/>
    <property type="match status" value="1"/>
</dbReference>
<comment type="similarity">
    <text evidence="13">Belongs to the RING-type zinc finger family. ATL subfamily.</text>
</comment>
<keyword evidence="5" id="KW-0808">Transferase</keyword>
<feature type="transmembrane region" description="Helical" evidence="16">
    <location>
        <begin position="21"/>
        <end position="44"/>
    </location>
</feature>
<feature type="region of interest" description="Disordered" evidence="15">
    <location>
        <begin position="196"/>
        <end position="236"/>
    </location>
</feature>
<keyword evidence="8 14" id="KW-0863">Zinc-finger</keyword>
<proteinExistence type="inferred from homology"/>
<evidence type="ECO:0000256" key="8">
    <source>
        <dbReference type="ARBA" id="ARBA00022771"/>
    </source>
</evidence>
<keyword evidence="12 16" id="KW-0472">Membrane</keyword>
<protein>
    <recommendedName>
        <fullName evidence="4">RING-type E3 ubiquitin transferase</fullName>
        <ecNumber evidence="4">2.3.2.27</ecNumber>
    </recommendedName>
</protein>
<sequence length="259" mass="28187">MAFNSTSLIGFAQSIFSYNSNIMLAALISLLLVVLFVLLLHAYANCFFPQPRHRRTSVTVSYVLGPPRLSRFDSVPFDSGAAPSKGLDPSVISAIPLFVYESEEKKCTAVMECVICLSEFEERELGRRLPKCSHGFHLECIDMWLNSHASCPVCRAPVLGDAADCSDAVESGRLSGEREIGGEIVTEERSNCEIQRNEGQNGQFYSDSSSSSSSSSLSSSSSSTDQPLMSLGASLKRMLSRNRSDGRIFPSSDGDELDV</sequence>
<evidence type="ECO:0000256" key="12">
    <source>
        <dbReference type="ARBA" id="ARBA00023136"/>
    </source>
</evidence>
<dbReference type="PANTHER" id="PTHR46913">
    <property type="entry name" value="RING-H2 FINGER PROTEIN ATL16"/>
    <property type="match status" value="1"/>
</dbReference>
<evidence type="ECO:0000256" key="7">
    <source>
        <dbReference type="ARBA" id="ARBA00022723"/>
    </source>
</evidence>